<feature type="coiled-coil region" evidence="10">
    <location>
        <begin position="546"/>
        <end position="573"/>
    </location>
</feature>
<dbReference type="InterPro" id="IPR000014">
    <property type="entry name" value="PAS"/>
</dbReference>
<evidence type="ECO:0000256" key="10">
    <source>
        <dbReference type="SAM" id="Coils"/>
    </source>
</evidence>
<keyword evidence="17" id="KW-1185">Reference proteome</keyword>
<keyword evidence="10" id="KW-0175">Coiled coil</keyword>
<evidence type="ECO:0000256" key="2">
    <source>
        <dbReference type="ARBA" id="ARBA00004370"/>
    </source>
</evidence>
<dbReference type="PROSITE" id="PS50112">
    <property type="entry name" value="PAS"/>
    <property type="match status" value="1"/>
</dbReference>
<organism evidence="16 17">
    <name type="scientific">Algoriphagus pacificus</name>
    <dbReference type="NCBI Taxonomy" id="2811234"/>
    <lineage>
        <taxon>Bacteria</taxon>
        <taxon>Pseudomonadati</taxon>
        <taxon>Bacteroidota</taxon>
        <taxon>Cytophagia</taxon>
        <taxon>Cytophagales</taxon>
        <taxon>Cyclobacteriaceae</taxon>
        <taxon>Algoriphagus</taxon>
    </lineage>
</organism>
<evidence type="ECO:0000259" key="13">
    <source>
        <dbReference type="PROSITE" id="PS50112"/>
    </source>
</evidence>
<feature type="domain" description="CHASE" evidence="15">
    <location>
        <begin position="108"/>
        <end position="242"/>
    </location>
</feature>
<keyword evidence="7" id="KW-0418">Kinase</keyword>
<dbReference type="Pfam" id="PF08447">
    <property type="entry name" value="PAS_3"/>
    <property type="match status" value="2"/>
</dbReference>
<keyword evidence="9 11" id="KW-0472">Membrane</keyword>
<dbReference type="SUPFAM" id="SSF55785">
    <property type="entry name" value="PYP-like sensor domain (PAS domain)"/>
    <property type="match status" value="2"/>
</dbReference>
<feature type="transmembrane region" description="Helical" evidence="11">
    <location>
        <begin position="12"/>
        <end position="32"/>
    </location>
</feature>
<gene>
    <name evidence="16" type="ORF">J0A69_21835</name>
</gene>
<feature type="domain" description="PAC" evidence="14">
    <location>
        <begin position="502"/>
        <end position="555"/>
    </location>
</feature>
<dbReference type="InterPro" id="IPR013655">
    <property type="entry name" value="PAS_fold_3"/>
</dbReference>
<dbReference type="Pfam" id="PF02518">
    <property type="entry name" value="HATPase_c"/>
    <property type="match status" value="1"/>
</dbReference>
<evidence type="ECO:0000256" key="1">
    <source>
        <dbReference type="ARBA" id="ARBA00000085"/>
    </source>
</evidence>
<dbReference type="InterPro" id="IPR006189">
    <property type="entry name" value="CHASE_dom"/>
</dbReference>
<comment type="caution">
    <text evidence="16">The sequence shown here is derived from an EMBL/GenBank/DDBJ whole genome shotgun (WGS) entry which is preliminary data.</text>
</comment>
<dbReference type="SMART" id="SM00086">
    <property type="entry name" value="PAC"/>
    <property type="match status" value="2"/>
</dbReference>
<evidence type="ECO:0000313" key="16">
    <source>
        <dbReference type="EMBL" id="MBN7818096.1"/>
    </source>
</evidence>
<sequence length="790" mass="90469">MIWIRDLFFKSPAVTGIIAFLLFLGFGIFLSIKEYQIVRLEEDNRVIQVGEIVEDKVQDVLNTANSAVNILAYLVSTDKVEDNFEEIGKSIIDNIPIIDQIQFLDSGVIIANYPLAGNEIVIGYDILADSTRNQEAILAIESKRLFFAGPFALRQGGEAIVARLPIYEEGEFIGFAAALIYWEKFKREIFEDFNNLNPEFTIDFLKIYPNSNDEISLLNSDFSDANGPVERFLIEEGNWIIKLQLNQSKAFDSIIFLSIGRLFTSFLFSFLLYKFAQQPYTLKKKITETTEELQLSNQRFQLATKANSQIIWDWDLVTNTTIRSENFEKLLGYKQTNESSHNEFWKSLIHPDDLEKVEKNLQKTLSGKKNKWSQEFRVRKSNGQTIYILDRGLVIRNNEGKAIRLIGSTQDISERKKIEDEIVSQKQRFSNVIEGTNAGTWEWNVQTGETIFNETWAEIIGYSLKELEPISIQTWQKFAHPEDFIESGKQLELHFLGKADRYEAECRMLHKDGHWVWVLDRGKVLSWTADGKPLMMFGTHVDITLKKKREEEIKTANQKLQSANEELRSFASVASHDMKEPLRMISSFLELLEMKYHSVLDEKGIQYIRFAVDGAKRLSRLTGDMMEYATIGFDPKDLKKLDLNEIIQEVLAIKQNELEEGKVKIETQKLPSVLGIKTPIKTVFINLISNAIKYQKQGNTPLVKISAENIKDLVKITVEDNGIGIEKEYFDQIFALFGRLHSKKEFGGTGLGLSVSKKIIRQHGGDIWVESELGIGSKFHFTLKKYGTAS</sequence>
<dbReference type="InterPro" id="IPR042240">
    <property type="entry name" value="CHASE_sf"/>
</dbReference>
<dbReference type="SMART" id="SM01079">
    <property type="entry name" value="CHASE"/>
    <property type="match status" value="1"/>
</dbReference>
<dbReference type="Proteomes" id="UP000664480">
    <property type="component" value="Unassembled WGS sequence"/>
</dbReference>
<name>A0ABS3CNQ1_9BACT</name>
<evidence type="ECO:0000256" key="3">
    <source>
        <dbReference type="ARBA" id="ARBA00012438"/>
    </source>
</evidence>
<evidence type="ECO:0000256" key="6">
    <source>
        <dbReference type="ARBA" id="ARBA00022692"/>
    </source>
</evidence>
<dbReference type="InterPro" id="IPR036890">
    <property type="entry name" value="HATPase_C_sf"/>
</dbReference>
<accession>A0ABS3CNQ1</accession>
<dbReference type="InterPro" id="IPR035965">
    <property type="entry name" value="PAS-like_dom_sf"/>
</dbReference>
<dbReference type="Gene3D" id="3.30.450.350">
    <property type="entry name" value="CHASE domain"/>
    <property type="match status" value="1"/>
</dbReference>
<dbReference type="PROSITE" id="PS50839">
    <property type="entry name" value="CHASE"/>
    <property type="match status" value="1"/>
</dbReference>
<dbReference type="RefSeq" id="WP_206588764.1">
    <property type="nucleotide sequence ID" value="NZ_JAFKCU010000009.1"/>
</dbReference>
<dbReference type="InterPro" id="IPR003594">
    <property type="entry name" value="HATPase_dom"/>
</dbReference>
<dbReference type="EC" id="2.7.13.3" evidence="3"/>
<evidence type="ECO:0000313" key="17">
    <source>
        <dbReference type="Proteomes" id="UP000664480"/>
    </source>
</evidence>
<evidence type="ECO:0000256" key="11">
    <source>
        <dbReference type="SAM" id="Phobius"/>
    </source>
</evidence>
<dbReference type="SUPFAM" id="SSF47384">
    <property type="entry name" value="Homodimeric domain of signal transducing histidine kinase"/>
    <property type="match status" value="1"/>
</dbReference>
<keyword evidence="8 11" id="KW-1133">Transmembrane helix</keyword>
<feature type="domain" description="Histidine kinase" evidence="12">
    <location>
        <begin position="573"/>
        <end position="787"/>
    </location>
</feature>
<protein>
    <recommendedName>
        <fullName evidence="3">histidine kinase</fullName>
        <ecNumber evidence="3">2.7.13.3</ecNumber>
    </recommendedName>
</protein>
<dbReference type="PANTHER" id="PTHR43304">
    <property type="entry name" value="PHYTOCHROME-LIKE PROTEIN CPH1"/>
    <property type="match status" value="1"/>
</dbReference>
<dbReference type="SUPFAM" id="SSF55874">
    <property type="entry name" value="ATPase domain of HSP90 chaperone/DNA topoisomerase II/histidine kinase"/>
    <property type="match status" value="1"/>
</dbReference>
<comment type="subcellular location">
    <subcellularLocation>
        <location evidence="2">Membrane</location>
    </subcellularLocation>
</comment>
<evidence type="ECO:0000259" key="15">
    <source>
        <dbReference type="PROSITE" id="PS50839"/>
    </source>
</evidence>
<evidence type="ECO:0000256" key="8">
    <source>
        <dbReference type="ARBA" id="ARBA00022989"/>
    </source>
</evidence>
<feature type="domain" description="PAS" evidence="13">
    <location>
        <begin position="296"/>
        <end position="368"/>
    </location>
</feature>
<dbReference type="SMART" id="SM00388">
    <property type="entry name" value="HisKA"/>
    <property type="match status" value="1"/>
</dbReference>
<evidence type="ECO:0000256" key="7">
    <source>
        <dbReference type="ARBA" id="ARBA00022777"/>
    </source>
</evidence>
<dbReference type="CDD" id="cd00082">
    <property type="entry name" value="HisKA"/>
    <property type="match status" value="1"/>
</dbReference>
<dbReference type="CDD" id="cd00130">
    <property type="entry name" value="PAS"/>
    <property type="match status" value="2"/>
</dbReference>
<evidence type="ECO:0000256" key="9">
    <source>
        <dbReference type="ARBA" id="ARBA00023136"/>
    </source>
</evidence>
<dbReference type="PANTHER" id="PTHR43304:SF1">
    <property type="entry name" value="PAC DOMAIN-CONTAINING PROTEIN"/>
    <property type="match status" value="1"/>
</dbReference>
<dbReference type="EMBL" id="JAFKCU010000009">
    <property type="protein sequence ID" value="MBN7818096.1"/>
    <property type="molecule type" value="Genomic_DNA"/>
</dbReference>
<dbReference type="NCBIfam" id="TIGR00229">
    <property type="entry name" value="sensory_box"/>
    <property type="match status" value="2"/>
</dbReference>
<dbReference type="Gene3D" id="1.10.287.130">
    <property type="match status" value="1"/>
</dbReference>
<dbReference type="PROSITE" id="PS50109">
    <property type="entry name" value="HIS_KIN"/>
    <property type="match status" value="1"/>
</dbReference>
<keyword evidence="6 11" id="KW-0812">Transmembrane</keyword>
<dbReference type="Pfam" id="PF00512">
    <property type="entry name" value="HisKA"/>
    <property type="match status" value="1"/>
</dbReference>
<dbReference type="Gene3D" id="3.30.565.10">
    <property type="entry name" value="Histidine kinase-like ATPase, C-terminal domain"/>
    <property type="match status" value="1"/>
</dbReference>
<proteinExistence type="predicted"/>
<dbReference type="InterPro" id="IPR005467">
    <property type="entry name" value="His_kinase_dom"/>
</dbReference>
<dbReference type="InterPro" id="IPR004358">
    <property type="entry name" value="Sig_transdc_His_kin-like_C"/>
</dbReference>
<dbReference type="SMART" id="SM00091">
    <property type="entry name" value="PAS"/>
    <property type="match status" value="2"/>
</dbReference>
<dbReference type="PRINTS" id="PR00344">
    <property type="entry name" value="BCTRLSENSOR"/>
</dbReference>
<evidence type="ECO:0000256" key="4">
    <source>
        <dbReference type="ARBA" id="ARBA00022553"/>
    </source>
</evidence>
<dbReference type="InterPro" id="IPR001610">
    <property type="entry name" value="PAC"/>
</dbReference>
<evidence type="ECO:0000256" key="5">
    <source>
        <dbReference type="ARBA" id="ARBA00022679"/>
    </source>
</evidence>
<evidence type="ECO:0000259" key="14">
    <source>
        <dbReference type="PROSITE" id="PS50113"/>
    </source>
</evidence>
<keyword evidence="4" id="KW-0597">Phosphoprotein</keyword>
<dbReference type="SMART" id="SM00387">
    <property type="entry name" value="HATPase_c"/>
    <property type="match status" value="1"/>
</dbReference>
<comment type="catalytic activity">
    <reaction evidence="1">
        <text>ATP + protein L-histidine = ADP + protein N-phospho-L-histidine.</text>
        <dbReference type="EC" id="2.7.13.3"/>
    </reaction>
</comment>
<dbReference type="PROSITE" id="PS50113">
    <property type="entry name" value="PAC"/>
    <property type="match status" value="2"/>
</dbReference>
<keyword evidence="5" id="KW-0808">Transferase</keyword>
<dbReference type="InterPro" id="IPR052162">
    <property type="entry name" value="Sensor_kinase/Photoreceptor"/>
</dbReference>
<dbReference type="InterPro" id="IPR000700">
    <property type="entry name" value="PAS-assoc_C"/>
</dbReference>
<evidence type="ECO:0000259" key="12">
    <source>
        <dbReference type="PROSITE" id="PS50109"/>
    </source>
</evidence>
<dbReference type="Gene3D" id="3.30.450.20">
    <property type="entry name" value="PAS domain"/>
    <property type="match status" value="2"/>
</dbReference>
<dbReference type="InterPro" id="IPR003661">
    <property type="entry name" value="HisK_dim/P_dom"/>
</dbReference>
<dbReference type="InterPro" id="IPR036097">
    <property type="entry name" value="HisK_dim/P_sf"/>
</dbReference>
<dbReference type="Pfam" id="PF03924">
    <property type="entry name" value="CHASE"/>
    <property type="match status" value="1"/>
</dbReference>
<reference evidence="16 17" key="1">
    <citation type="submission" date="2021-03" db="EMBL/GenBank/DDBJ databases">
        <title>novel species isolated from a fishpond in China.</title>
        <authorList>
            <person name="Lu H."/>
            <person name="Cai Z."/>
        </authorList>
    </citation>
    <scope>NUCLEOTIDE SEQUENCE [LARGE SCALE GENOMIC DNA]</scope>
    <source>
        <strain evidence="16 17">YJ13C</strain>
    </source>
</reference>
<feature type="domain" description="PAC" evidence="14">
    <location>
        <begin position="372"/>
        <end position="424"/>
    </location>
</feature>